<comment type="similarity">
    <text evidence="1 2">Belongs to the UPF0102 family.</text>
</comment>
<accession>A0A1H2YM33</accession>
<dbReference type="OrthoDB" id="9802516at2"/>
<evidence type="ECO:0000313" key="3">
    <source>
        <dbReference type="EMBL" id="SDX06061.1"/>
    </source>
</evidence>
<keyword evidence="3" id="KW-0255">Endonuclease</keyword>
<evidence type="ECO:0000313" key="4">
    <source>
        <dbReference type="Proteomes" id="UP000198828"/>
    </source>
</evidence>
<dbReference type="GO" id="GO:0004519">
    <property type="term" value="F:endonuclease activity"/>
    <property type="evidence" value="ECO:0007669"/>
    <property type="project" value="UniProtKB-KW"/>
</dbReference>
<keyword evidence="3" id="KW-0540">Nuclease</keyword>
<dbReference type="NCBIfam" id="TIGR00252">
    <property type="entry name" value="YraN family protein"/>
    <property type="match status" value="1"/>
</dbReference>
<dbReference type="Pfam" id="PF02021">
    <property type="entry name" value="UPF0102"/>
    <property type="match status" value="1"/>
</dbReference>
<dbReference type="Gene3D" id="3.40.1350.10">
    <property type="match status" value="1"/>
</dbReference>
<dbReference type="NCBIfam" id="NF009150">
    <property type="entry name" value="PRK12497.1-3"/>
    <property type="match status" value="1"/>
</dbReference>
<protein>
    <recommendedName>
        <fullName evidence="2">UPF0102 protein SAMN05660923_01657</fullName>
    </recommendedName>
</protein>
<gene>
    <name evidence="3" type="ORF">SAMN05660923_01657</name>
</gene>
<dbReference type="PANTHER" id="PTHR34039">
    <property type="entry name" value="UPF0102 PROTEIN YRAN"/>
    <property type="match status" value="1"/>
</dbReference>
<dbReference type="GO" id="GO:0003676">
    <property type="term" value="F:nucleic acid binding"/>
    <property type="evidence" value="ECO:0007669"/>
    <property type="project" value="InterPro"/>
</dbReference>
<evidence type="ECO:0000256" key="2">
    <source>
        <dbReference type="HAMAP-Rule" id="MF_00048"/>
    </source>
</evidence>
<evidence type="ECO:0000256" key="1">
    <source>
        <dbReference type="ARBA" id="ARBA00006738"/>
    </source>
</evidence>
<keyword evidence="4" id="KW-1185">Reference proteome</keyword>
<dbReference type="PANTHER" id="PTHR34039:SF1">
    <property type="entry name" value="UPF0102 PROTEIN YRAN"/>
    <property type="match status" value="1"/>
</dbReference>
<name>A0A1H2YM33_9FIRM</name>
<proteinExistence type="inferred from homology"/>
<dbReference type="CDD" id="cd20736">
    <property type="entry name" value="PoNe_Nuclease"/>
    <property type="match status" value="1"/>
</dbReference>
<dbReference type="InterPro" id="IPR011856">
    <property type="entry name" value="tRNA_endonuc-like_dom_sf"/>
</dbReference>
<keyword evidence="3" id="KW-0378">Hydrolase</keyword>
<dbReference type="AlphaFoldDB" id="A0A1H2YM33"/>
<reference evidence="3 4" key="1">
    <citation type="submission" date="2016-10" db="EMBL/GenBank/DDBJ databases">
        <authorList>
            <person name="de Groot N.N."/>
        </authorList>
    </citation>
    <scope>NUCLEOTIDE SEQUENCE [LARGE SCALE GENOMIC DNA]</scope>
    <source>
        <strain evidence="3 4">DSM 23310</strain>
    </source>
</reference>
<dbReference type="InterPro" id="IPR011335">
    <property type="entry name" value="Restrct_endonuc-II-like"/>
</dbReference>
<dbReference type="SUPFAM" id="SSF52980">
    <property type="entry name" value="Restriction endonuclease-like"/>
    <property type="match status" value="1"/>
</dbReference>
<organism evidence="3 4">
    <name type="scientific">Tepidimicrobium xylanilyticum</name>
    <dbReference type="NCBI Taxonomy" id="1123352"/>
    <lineage>
        <taxon>Bacteria</taxon>
        <taxon>Bacillati</taxon>
        <taxon>Bacillota</taxon>
        <taxon>Tissierellia</taxon>
        <taxon>Tissierellales</taxon>
        <taxon>Tepidimicrobiaceae</taxon>
        <taxon>Tepidimicrobium</taxon>
    </lineage>
</organism>
<dbReference type="RefSeq" id="WP_093752661.1">
    <property type="nucleotide sequence ID" value="NZ_FNNG01000006.1"/>
</dbReference>
<dbReference type="HAMAP" id="MF_00048">
    <property type="entry name" value="UPF0102"/>
    <property type="match status" value="1"/>
</dbReference>
<dbReference type="InterPro" id="IPR003509">
    <property type="entry name" value="UPF0102_YraN-like"/>
</dbReference>
<sequence length="116" mass="13540">MGSNIDKGIIGETEAVNYLMSKGYKIMDRNYRTRVGEIDIVAVKSNILAFIEVKARTSLNYGYPYEAVNRQKQRRIYSASLIYIKHKNILDYQIRYDIIEVFLKGDKKINHIKNAF</sequence>
<dbReference type="Proteomes" id="UP000198828">
    <property type="component" value="Unassembled WGS sequence"/>
</dbReference>
<dbReference type="EMBL" id="FNNG01000006">
    <property type="protein sequence ID" value="SDX06061.1"/>
    <property type="molecule type" value="Genomic_DNA"/>
</dbReference>